<protein>
    <recommendedName>
        <fullName evidence="3">EGF-like domain-containing protein</fullName>
    </recommendedName>
</protein>
<evidence type="ECO:0000256" key="1">
    <source>
        <dbReference type="PROSITE-ProRule" id="PRU00076"/>
    </source>
</evidence>
<dbReference type="PANTHER" id="PTHR22963">
    <property type="entry name" value="ENDOGLIN-RELATED"/>
    <property type="match status" value="1"/>
</dbReference>
<feature type="signal peptide" evidence="2">
    <location>
        <begin position="1"/>
        <end position="23"/>
    </location>
</feature>
<proteinExistence type="predicted"/>
<keyword evidence="2" id="KW-0732">Signal</keyword>
<evidence type="ECO:0000256" key="2">
    <source>
        <dbReference type="SAM" id="SignalP"/>
    </source>
</evidence>
<dbReference type="SMART" id="SM00181">
    <property type="entry name" value="EGF"/>
    <property type="match status" value="3"/>
</dbReference>
<dbReference type="Pfam" id="PF00008">
    <property type="entry name" value="EGF"/>
    <property type="match status" value="1"/>
</dbReference>
<dbReference type="PANTHER" id="PTHR22963:SF38">
    <property type="entry name" value="LP13770P"/>
    <property type="match status" value="1"/>
</dbReference>
<organism evidence="4">
    <name type="scientific">Scylla olivacea</name>
    <name type="common">Orange mud crab</name>
    <name type="synonym">Cancer olivacea</name>
    <dbReference type="NCBI Taxonomy" id="85551"/>
    <lineage>
        <taxon>Eukaryota</taxon>
        <taxon>Metazoa</taxon>
        <taxon>Ecdysozoa</taxon>
        <taxon>Arthropoda</taxon>
        <taxon>Crustacea</taxon>
        <taxon>Multicrustacea</taxon>
        <taxon>Malacostraca</taxon>
        <taxon>Eumalacostraca</taxon>
        <taxon>Eucarida</taxon>
        <taxon>Decapoda</taxon>
        <taxon>Pleocyemata</taxon>
        <taxon>Brachyura</taxon>
        <taxon>Eubrachyura</taxon>
        <taxon>Portunoidea</taxon>
        <taxon>Portunidae</taxon>
        <taxon>Portuninae</taxon>
        <taxon>Scylla</taxon>
    </lineage>
</organism>
<comment type="caution">
    <text evidence="1">Lacks conserved residue(s) required for the propagation of feature annotation.</text>
</comment>
<name>A0A0P4W4Y1_SCYOL</name>
<dbReference type="PROSITE" id="PS50026">
    <property type="entry name" value="EGF_3"/>
    <property type="match status" value="3"/>
</dbReference>
<dbReference type="Gene3D" id="2.10.25.10">
    <property type="entry name" value="Laminin"/>
    <property type="match status" value="2"/>
</dbReference>
<feature type="domain" description="EGF-like" evidence="3">
    <location>
        <begin position="102"/>
        <end position="141"/>
    </location>
</feature>
<keyword evidence="1" id="KW-0245">EGF-like domain</keyword>
<dbReference type="AlphaFoldDB" id="A0A0P4W4Y1"/>
<evidence type="ECO:0000313" key="4">
    <source>
        <dbReference type="EMBL" id="JAI58401.1"/>
    </source>
</evidence>
<sequence length="245" mass="27245">MNFTECYLIFITAIWIFFSTVDCEEDSTCPDSEVCRHHVCMDPCKEDNTCPPSAVCVSTNHQAQCECPPGTTGNPKHSCQIVECVNNNDCRNFEACVNGECKDPCTYYNPCAKDASCRVVDHMYKCYCLPGFTGDPRFSCEEPKDPSSCVVDQDCIPTHGCILDSLITRYHNKVSAVYIRQEDTDSSASCRDLCREHKPCGPNAVCSVIDSTPLRSMSCACPPGYHGDAKIECRSSEYFAFYSLL</sequence>
<accession>A0A0P4W4Y1</accession>
<feature type="domain" description="EGF-like" evidence="3">
    <location>
        <begin position="191"/>
        <end position="234"/>
    </location>
</feature>
<feature type="domain" description="EGF-like" evidence="3">
    <location>
        <begin position="41"/>
        <end position="80"/>
    </location>
</feature>
<dbReference type="EMBL" id="GDRN01101328">
    <property type="protein sequence ID" value="JAI58401.1"/>
    <property type="molecule type" value="Transcribed_RNA"/>
</dbReference>
<dbReference type="InterPro" id="IPR000742">
    <property type="entry name" value="EGF"/>
</dbReference>
<reference evidence="4" key="1">
    <citation type="submission" date="2015-09" db="EMBL/GenBank/DDBJ databases">
        <title>Scylla olivacea transcriptome.</title>
        <authorList>
            <person name="Ikhwanuddin M."/>
        </authorList>
    </citation>
    <scope>NUCLEOTIDE SEQUENCE</scope>
</reference>
<feature type="chain" id="PRO_5006070270" description="EGF-like domain-containing protein" evidence="2">
    <location>
        <begin position="24"/>
        <end position="245"/>
    </location>
</feature>
<evidence type="ECO:0000259" key="3">
    <source>
        <dbReference type="PROSITE" id="PS50026"/>
    </source>
</evidence>
<dbReference type="PROSITE" id="PS01186">
    <property type="entry name" value="EGF_2"/>
    <property type="match status" value="2"/>
</dbReference>